<dbReference type="STRING" id="996342.SAMN05443551_1418"/>
<evidence type="ECO:0000256" key="7">
    <source>
        <dbReference type="ARBA" id="ARBA00039058"/>
    </source>
</evidence>
<keyword evidence="3 11" id="KW-0808">Transferase</keyword>
<dbReference type="InterPro" id="IPR016181">
    <property type="entry name" value="Acyl_CoA_acyltransferase"/>
</dbReference>
<evidence type="ECO:0000256" key="9">
    <source>
        <dbReference type="ARBA" id="ARBA00045724"/>
    </source>
</evidence>
<evidence type="ECO:0000256" key="4">
    <source>
        <dbReference type="ARBA" id="ARBA00023098"/>
    </source>
</evidence>
<dbReference type="PANTHER" id="PTHR37323:SF1">
    <property type="entry name" value="L-ORNITHINE N(ALPHA)-ACYLTRANSFERASE"/>
    <property type="match status" value="1"/>
</dbReference>
<dbReference type="EC" id="2.3.2.30" evidence="7"/>
<evidence type="ECO:0000256" key="10">
    <source>
        <dbReference type="ARBA" id="ARBA00047785"/>
    </source>
</evidence>
<keyword evidence="2" id="KW-0444">Lipid biosynthesis</keyword>
<accession>A0A1M5QMN7</accession>
<gene>
    <name evidence="11" type="ORF">SAMN05443551_1418</name>
</gene>
<dbReference type="EMBL" id="FQXC01000002">
    <property type="protein sequence ID" value="SHH15246.1"/>
    <property type="molecule type" value="Genomic_DNA"/>
</dbReference>
<dbReference type="RefSeq" id="WP_072776820.1">
    <property type="nucleotide sequence ID" value="NZ_FQXC01000002.1"/>
</dbReference>
<comment type="function">
    <text evidence="9">Catalyzes the first step in the biosynthesis of ornithine lipids, which are phosphorus-free membrane lipids. Catalyzes the 3-hydroxyacyl-acyl carrier protein-dependent acylation of ornithine to form lyso-ornithine lipid (LOL).</text>
</comment>
<comment type="catalytic activity">
    <reaction evidence="10">
        <text>a (3R)-hydroxyacyl-[ACP] + L-ornithine = a lyso-ornithine lipid + holo-[ACP] + H(+)</text>
        <dbReference type="Rhea" id="RHEA:20633"/>
        <dbReference type="Rhea" id="RHEA-COMP:9685"/>
        <dbReference type="Rhea" id="RHEA-COMP:9945"/>
        <dbReference type="ChEBI" id="CHEBI:15378"/>
        <dbReference type="ChEBI" id="CHEBI:46911"/>
        <dbReference type="ChEBI" id="CHEBI:64479"/>
        <dbReference type="ChEBI" id="CHEBI:78827"/>
        <dbReference type="ChEBI" id="CHEBI:138482"/>
        <dbReference type="EC" id="2.3.2.30"/>
    </reaction>
    <physiologicalReaction direction="left-to-right" evidence="10">
        <dbReference type="Rhea" id="RHEA:20634"/>
    </physiologicalReaction>
</comment>
<comment type="pathway">
    <text evidence="1">Lipid metabolism.</text>
</comment>
<evidence type="ECO:0000256" key="3">
    <source>
        <dbReference type="ARBA" id="ARBA00022679"/>
    </source>
</evidence>
<dbReference type="GO" id="GO:0043810">
    <property type="term" value="F:ornithine-acyl [acyl carrier protein] N-acyltransferase activity"/>
    <property type="evidence" value="ECO:0007669"/>
    <property type="project" value="UniProtKB-EC"/>
</dbReference>
<keyword evidence="5 11" id="KW-0012">Acyltransferase</keyword>
<keyword evidence="4" id="KW-0443">Lipid metabolism</keyword>
<protein>
    <recommendedName>
        <fullName evidence="8">L-ornithine N(alpha)-acyltransferase</fullName>
        <ecNumber evidence="7">2.3.2.30</ecNumber>
    </recommendedName>
</protein>
<evidence type="ECO:0000256" key="5">
    <source>
        <dbReference type="ARBA" id="ARBA00023315"/>
    </source>
</evidence>
<dbReference type="Proteomes" id="UP000184221">
    <property type="component" value="Unassembled WGS sequence"/>
</dbReference>
<evidence type="ECO:0000256" key="6">
    <source>
        <dbReference type="ARBA" id="ARBA00038095"/>
    </source>
</evidence>
<evidence type="ECO:0000256" key="1">
    <source>
        <dbReference type="ARBA" id="ARBA00005189"/>
    </source>
</evidence>
<keyword evidence="12" id="KW-1185">Reference proteome</keyword>
<evidence type="ECO:0000256" key="8">
    <source>
        <dbReference type="ARBA" id="ARBA00039866"/>
    </source>
</evidence>
<dbReference type="OrthoDB" id="9787072at2"/>
<evidence type="ECO:0000313" key="11">
    <source>
        <dbReference type="EMBL" id="SHH15246.1"/>
    </source>
</evidence>
<dbReference type="Gene3D" id="3.40.630.30">
    <property type="match status" value="1"/>
</dbReference>
<name>A0A1M5QMN7_9RHOB</name>
<reference evidence="11 12" key="1">
    <citation type="submission" date="2016-11" db="EMBL/GenBank/DDBJ databases">
        <authorList>
            <person name="Jaros S."/>
            <person name="Januszkiewicz K."/>
            <person name="Wedrychowicz H."/>
        </authorList>
    </citation>
    <scope>NUCLEOTIDE SEQUENCE [LARGE SCALE GENOMIC DNA]</scope>
    <source>
        <strain evidence="11 12">DSM 29431</strain>
    </source>
</reference>
<dbReference type="InterPro" id="IPR052351">
    <property type="entry name" value="Ornithine_N-alpha-AT"/>
</dbReference>
<comment type="similarity">
    <text evidence="6">Belongs to the acetyltransferase family. OlsB subfamily.</text>
</comment>
<evidence type="ECO:0000313" key="12">
    <source>
        <dbReference type="Proteomes" id="UP000184221"/>
    </source>
</evidence>
<evidence type="ECO:0000256" key="2">
    <source>
        <dbReference type="ARBA" id="ARBA00022516"/>
    </source>
</evidence>
<organism evidence="11 12">
    <name type="scientific">Marivita hallyeonensis</name>
    <dbReference type="NCBI Taxonomy" id="996342"/>
    <lineage>
        <taxon>Bacteria</taxon>
        <taxon>Pseudomonadati</taxon>
        <taxon>Pseudomonadota</taxon>
        <taxon>Alphaproteobacteria</taxon>
        <taxon>Rhodobacterales</taxon>
        <taxon>Roseobacteraceae</taxon>
        <taxon>Marivita</taxon>
    </lineage>
</organism>
<sequence>MALPAATEPVADGLDEVDLRVGPYRARIGIGADLREAALELRGRCFRPQSGTDRDRFDALSLHGTVCDTRNDQVLSAFRTRVISNAAHLSSTYTAQSYDLTPLQFERGPFVEVGRLCHAPDLLDPMAFRLVWAALGALVDTHGAAMMIGCSSFDGTDVNRHRTALAYLRAHHLGPQKLRPGKTAVDTIDLPNGPADPAGLPHLLKSYLGLGSWVSDFAVRDPDLDRLHVFTALRIGDIPEPRKRRLRALARGMHAAT</sequence>
<dbReference type="SUPFAM" id="SSF55729">
    <property type="entry name" value="Acyl-CoA N-acyltransferases (Nat)"/>
    <property type="match status" value="1"/>
</dbReference>
<dbReference type="Pfam" id="PF13444">
    <property type="entry name" value="Acetyltransf_5"/>
    <property type="match status" value="1"/>
</dbReference>
<dbReference type="GO" id="GO:0006629">
    <property type="term" value="P:lipid metabolic process"/>
    <property type="evidence" value="ECO:0007669"/>
    <property type="project" value="UniProtKB-KW"/>
</dbReference>
<proteinExistence type="inferred from homology"/>
<dbReference type="AlphaFoldDB" id="A0A1M5QMN7"/>
<dbReference type="PANTHER" id="PTHR37323">
    <property type="entry name" value="GCN5-RELATED N-ACETYLTRANSFERASE"/>
    <property type="match status" value="1"/>
</dbReference>